<dbReference type="PANTHER" id="PTHR45453:SF1">
    <property type="entry name" value="PHOSPHATE REGULON SENSOR PROTEIN PHOR"/>
    <property type="match status" value="1"/>
</dbReference>
<evidence type="ECO:0000256" key="1">
    <source>
        <dbReference type="ARBA" id="ARBA00000085"/>
    </source>
</evidence>
<dbReference type="SMART" id="SM00388">
    <property type="entry name" value="HisKA"/>
    <property type="match status" value="1"/>
</dbReference>
<dbReference type="Gene3D" id="3.30.565.10">
    <property type="entry name" value="Histidine kinase-like ATPase, C-terminal domain"/>
    <property type="match status" value="1"/>
</dbReference>
<comment type="subcellular location">
    <subcellularLocation>
        <location evidence="2">Membrane</location>
    </subcellularLocation>
</comment>
<feature type="domain" description="Histidine kinase" evidence="12">
    <location>
        <begin position="204"/>
        <end position="420"/>
    </location>
</feature>
<gene>
    <name evidence="13" type="ORF">L0M14_28370</name>
</gene>
<evidence type="ECO:0000256" key="7">
    <source>
        <dbReference type="ARBA" id="ARBA00022777"/>
    </source>
</evidence>
<dbReference type="Gene3D" id="1.10.287.130">
    <property type="match status" value="1"/>
</dbReference>
<evidence type="ECO:0000259" key="12">
    <source>
        <dbReference type="PROSITE" id="PS50109"/>
    </source>
</evidence>
<keyword evidence="4" id="KW-0597">Phosphoprotein</keyword>
<dbReference type="CDD" id="cd00082">
    <property type="entry name" value="HisKA"/>
    <property type="match status" value="1"/>
</dbReference>
<evidence type="ECO:0000256" key="6">
    <source>
        <dbReference type="ARBA" id="ARBA00022741"/>
    </source>
</evidence>
<protein>
    <recommendedName>
        <fullName evidence="3">histidine kinase</fullName>
        <ecNumber evidence="3">2.7.13.3</ecNumber>
    </recommendedName>
</protein>
<sequence length="420" mass="46703">MFNKLRNRFLLLNLVIITFIMLASFASIYIFTYQNVHGGIDMDLHRVADSYMKSDGKKGVHPPDGGGPPGANNQAGPPPERAVAILLQTDAQWNITAAKSHFDMDQDFYQAAIQQATSGNAETGQFSLDGNIWAYLVQKNITGNSVVILDVTAQVDILTTLVYTFSIVGLVMLIVIYLTSRYFANRSIAPVKEAFHKQKEFIADASHELRTPLAVIATNADVLLANKEDTIENQSKWLHHIKSETERMKTLTNDLLYLTEMEESRDSIMFSSFNLSDSVESVILTMEAVLFEKNLSLTYDIQPDLTVRGSSEQIKQIVMILLDNSIKYNAPGGAVSLTLHKKHNDAVLTVTNSGEGIPPEHLERIFDRFYRVNKSRSRSSGGHGLGLAIAKSIVEQHKGKIFAKSVQNETTSFHVQLPLM</sequence>
<evidence type="ECO:0000313" key="13">
    <source>
        <dbReference type="EMBL" id="UJF33379.1"/>
    </source>
</evidence>
<dbReference type="InterPro" id="IPR004358">
    <property type="entry name" value="Sig_transdc_His_kin-like_C"/>
</dbReference>
<feature type="region of interest" description="Disordered" evidence="10">
    <location>
        <begin position="54"/>
        <end position="76"/>
    </location>
</feature>
<evidence type="ECO:0000256" key="9">
    <source>
        <dbReference type="ARBA" id="ARBA00023012"/>
    </source>
</evidence>
<dbReference type="EC" id="2.7.13.3" evidence="3"/>
<evidence type="ECO:0000313" key="14">
    <source>
        <dbReference type="Proteomes" id="UP001649230"/>
    </source>
</evidence>
<keyword evidence="11" id="KW-1133">Transmembrane helix</keyword>
<evidence type="ECO:0000256" key="3">
    <source>
        <dbReference type="ARBA" id="ARBA00012438"/>
    </source>
</evidence>
<proteinExistence type="predicted"/>
<keyword evidence="5" id="KW-0808">Transferase</keyword>
<evidence type="ECO:0000256" key="4">
    <source>
        <dbReference type="ARBA" id="ARBA00022553"/>
    </source>
</evidence>
<keyword evidence="7 13" id="KW-0418">Kinase</keyword>
<dbReference type="PANTHER" id="PTHR45453">
    <property type="entry name" value="PHOSPHATE REGULON SENSOR PROTEIN PHOR"/>
    <property type="match status" value="1"/>
</dbReference>
<dbReference type="InterPro" id="IPR003594">
    <property type="entry name" value="HATPase_dom"/>
</dbReference>
<keyword evidence="11" id="KW-0472">Membrane</keyword>
<evidence type="ECO:0000256" key="10">
    <source>
        <dbReference type="SAM" id="MobiDB-lite"/>
    </source>
</evidence>
<evidence type="ECO:0000256" key="5">
    <source>
        <dbReference type="ARBA" id="ARBA00022679"/>
    </source>
</evidence>
<dbReference type="RefSeq" id="WP_235119738.1">
    <property type="nucleotide sequence ID" value="NZ_CP090978.1"/>
</dbReference>
<dbReference type="InterPro" id="IPR036890">
    <property type="entry name" value="HATPase_C_sf"/>
</dbReference>
<dbReference type="InterPro" id="IPR050351">
    <property type="entry name" value="BphY/WalK/GraS-like"/>
</dbReference>
<accession>A0ABY3SI28</accession>
<organism evidence="13 14">
    <name type="scientific">Paenibacillus hexagrammi</name>
    <dbReference type="NCBI Taxonomy" id="2908839"/>
    <lineage>
        <taxon>Bacteria</taxon>
        <taxon>Bacillati</taxon>
        <taxon>Bacillota</taxon>
        <taxon>Bacilli</taxon>
        <taxon>Bacillales</taxon>
        <taxon>Paenibacillaceae</taxon>
        <taxon>Paenibacillus</taxon>
    </lineage>
</organism>
<name>A0ABY3SI28_9BACL</name>
<feature type="transmembrane region" description="Helical" evidence="11">
    <location>
        <begin position="9"/>
        <end position="32"/>
    </location>
</feature>
<dbReference type="SMART" id="SM00387">
    <property type="entry name" value="HATPase_c"/>
    <property type="match status" value="1"/>
</dbReference>
<dbReference type="Pfam" id="PF00512">
    <property type="entry name" value="HisKA"/>
    <property type="match status" value="1"/>
</dbReference>
<comment type="catalytic activity">
    <reaction evidence="1">
        <text>ATP + protein L-histidine = ADP + protein N-phospho-L-histidine.</text>
        <dbReference type="EC" id="2.7.13.3"/>
    </reaction>
</comment>
<dbReference type="InterPro" id="IPR005467">
    <property type="entry name" value="His_kinase_dom"/>
</dbReference>
<keyword evidence="14" id="KW-1185">Reference proteome</keyword>
<dbReference type="SUPFAM" id="SSF55874">
    <property type="entry name" value="ATPase domain of HSP90 chaperone/DNA topoisomerase II/histidine kinase"/>
    <property type="match status" value="1"/>
</dbReference>
<dbReference type="PRINTS" id="PR00344">
    <property type="entry name" value="BCTRLSENSOR"/>
</dbReference>
<evidence type="ECO:0000256" key="2">
    <source>
        <dbReference type="ARBA" id="ARBA00004370"/>
    </source>
</evidence>
<dbReference type="Proteomes" id="UP001649230">
    <property type="component" value="Chromosome"/>
</dbReference>
<evidence type="ECO:0000256" key="11">
    <source>
        <dbReference type="SAM" id="Phobius"/>
    </source>
</evidence>
<dbReference type="InterPro" id="IPR003661">
    <property type="entry name" value="HisK_dim/P_dom"/>
</dbReference>
<keyword evidence="9" id="KW-0902">Two-component regulatory system</keyword>
<keyword evidence="6" id="KW-0547">Nucleotide-binding</keyword>
<dbReference type="SUPFAM" id="SSF47384">
    <property type="entry name" value="Homodimeric domain of signal transducing histidine kinase"/>
    <property type="match status" value="1"/>
</dbReference>
<dbReference type="CDD" id="cd00075">
    <property type="entry name" value="HATPase"/>
    <property type="match status" value="1"/>
</dbReference>
<dbReference type="InterPro" id="IPR036097">
    <property type="entry name" value="HisK_dim/P_sf"/>
</dbReference>
<evidence type="ECO:0000256" key="8">
    <source>
        <dbReference type="ARBA" id="ARBA00022840"/>
    </source>
</evidence>
<feature type="transmembrane region" description="Helical" evidence="11">
    <location>
        <begin position="157"/>
        <end position="178"/>
    </location>
</feature>
<reference evidence="13 14" key="1">
    <citation type="journal article" date="2024" name="Int. J. Syst. Evol. Microbiol.">
        <title>Paenibacillus hexagrammi sp. nov., a novel bacterium isolated from the gut content of Hexagrammos agrammus.</title>
        <authorList>
            <person name="Jung H.K."/>
            <person name="Kim D.G."/>
            <person name="Zin H."/>
            <person name="Park J."/>
            <person name="Jung H."/>
            <person name="Kim Y.O."/>
            <person name="Kong H.J."/>
            <person name="Kim J.W."/>
            <person name="Kim Y.S."/>
        </authorList>
    </citation>
    <scope>NUCLEOTIDE SEQUENCE [LARGE SCALE GENOMIC DNA]</scope>
    <source>
        <strain evidence="13 14">YPD9-1</strain>
    </source>
</reference>
<dbReference type="EMBL" id="CP090978">
    <property type="protein sequence ID" value="UJF33379.1"/>
    <property type="molecule type" value="Genomic_DNA"/>
</dbReference>
<keyword evidence="11" id="KW-0812">Transmembrane</keyword>
<dbReference type="GO" id="GO:0016301">
    <property type="term" value="F:kinase activity"/>
    <property type="evidence" value="ECO:0007669"/>
    <property type="project" value="UniProtKB-KW"/>
</dbReference>
<dbReference type="Pfam" id="PF02518">
    <property type="entry name" value="HATPase_c"/>
    <property type="match status" value="1"/>
</dbReference>
<dbReference type="PROSITE" id="PS50109">
    <property type="entry name" value="HIS_KIN"/>
    <property type="match status" value="1"/>
</dbReference>
<keyword evidence="8" id="KW-0067">ATP-binding</keyword>